<dbReference type="PANTHER" id="PTHR23037:SF27">
    <property type="entry name" value="INTERLEUKIN-7 RECEPTOR SUBUNIT ALPHA"/>
    <property type="match status" value="1"/>
</dbReference>
<dbReference type="GO" id="GO:0030097">
    <property type="term" value="P:hemopoiesis"/>
    <property type="evidence" value="ECO:0007669"/>
    <property type="project" value="TreeGrafter"/>
</dbReference>
<evidence type="ECO:0000256" key="8">
    <source>
        <dbReference type="SAM" id="SignalP"/>
    </source>
</evidence>
<dbReference type="PROSITE" id="PS50853">
    <property type="entry name" value="FN3"/>
    <property type="match status" value="1"/>
</dbReference>
<dbReference type="OMA" id="QIHRVDD"/>
<evidence type="ECO:0000313" key="10">
    <source>
        <dbReference type="Ensembl" id="ENSHCOP00000014791.1"/>
    </source>
</evidence>
<name>A0A3Q2YAL0_HIPCM</name>
<comment type="subcellular location">
    <subcellularLocation>
        <location evidence="1">Membrane</location>
        <topology evidence="1">Single-pass type I membrane protein</topology>
    </subcellularLocation>
</comment>
<dbReference type="InterPro" id="IPR003531">
    <property type="entry name" value="Hempt_rcpt_S_F1_CS"/>
</dbReference>
<keyword evidence="7" id="KW-0325">Glycoprotein</keyword>
<accession>A0A3Q2YAL0</accession>
<evidence type="ECO:0000256" key="6">
    <source>
        <dbReference type="ARBA" id="ARBA00023170"/>
    </source>
</evidence>
<dbReference type="Ensembl" id="ENSHCOT00000022509.1">
    <property type="protein sequence ID" value="ENSHCOP00000014791.1"/>
    <property type="gene ID" value="ENSHCOG00000018260.1"/>
</dbReference>
<dbReference type="STRING" id="109280.ENSHCOP00000014791"/>
<dbReference type="InterPro" id="IPR013783">
    <property type="entry name" value="Ig-like_fold"/>
</dbReference>
<dbReference type="CTD" id="3575"/>
<keyword evidence="6" id="KW-0675">Receptor</keyword>
<evidence type="ECO:0000259" key="9">
    <source>
        <dbReference type="PROSITE" id="PS50853"/>
    </source>
</evidence>
<evidence type="ECO:0000256" key="3">
    <source>
        <dbReference type="ARBA" id="ARBA00022729"/>
    </source>
</evidence>
<keyword evidence="3 8" id="KW-0732">Signal</keyword>
<dbReference type="PANTHER" id="PTHR23037">
    <property type="entry name" value="CYTOKINE RECEPTOR"/>
    <property type="match status" value="1"/>
</dbReference>
<evidence type="ECO:0000256" key="2">
    <source>
        <dbReference type="ARBA" id="ARBA00022692"/>
    </source>
</evidence>
<dbReference type="GO" id="GO:0009897">
    <property type="term" value="C:external side of plasma membrane"/>
    <property type="evidence" value="ECO:0007669"/>
    <property type="project" value="TreeGrafter"/>
</dbReference>
<dbReference type="GO" id="GO:0046427">
    <property type="term" value="P:positive regulation of receptor signaling pathway via JAK-STAT"/>
    <property type="evidence" value="ECO:0007669"/>
    <property type="project" value="TreeGrafter"/>
</dbReference>
<proteinExistence type="predicted"/>
<dbReference type="GeneTree" id="ENSGT00510000049239"/>
<protein>
    <submittedName>
        <fullName evidence="10">Interleukin 7 receptor</fullName>
    </submittedName>
</protein>
<dbReference type="InterPro" id="IPR036116">
    <property type="entry name" value="FN3_sf"/>
</dbReference>
<dbReference type="GO" id="GO:0004896">
    <property type="term" value="F:cytokine receptor activity"/>
    <property type="evidence" value="ECO:0007669"/>
    <property type="project" value="InterPro"/>
</dbReference>
<evidence type="ECO:0000256" key="5">
    <source>
        <dbReference type="ARBA" id="ARBA00023136"/>
    </source>
</evidence>
<dbReference type="RefSeq" id="XP_019737987.1">
    <property type="nucleotide sequence ID" value="XM_019882428.1"/>
</dbReference>
<dbReference type="KEGG" id="hcq:109523342"/>
<dbReference type="PROSITE" id="PS01355">
    <property type="entry name" value="HEMATOPO_REC_S_F1"/>
    <property type="match status" value="1"/>
</dbReference>
<feature type="signal peptide" evidence="8">
    <location>
        <begin position="1"/>
        <end position="31"/>
    </location>
</feature>
<reference evidence="10" key="1">
    <citation type="submission" date="2025-08" db="UniProtKB">
        <authorList>
            <consortium name="Ensembl"/>
        </authorList>
    </citation>
    <scope>IDENTIFICATION</scope>
</reference>
<feature type="chain" id="PRO_5018638431" evidence="8">
    <location>
        <begin position="32"/>
        <end position="415"/>
    </location>
</feature>
<keyword evidence="11" id="KW-1185">Reference proteome</keyword>
<dbReference type="OrthoDB" id="8611929at2759"/>
<evidence type="ECO:0000256" key="7">
    <source>
        <dbReference type="ARBA" id="ARBA00023180"/>
    </source>
</evidence>
<dbReference type="SUPFAM" id="SSF49265">
    <property type="entry name" value="Fibronectin type III"/>
    <property type="match status" value="1"/>
</dbReference>
<evidence type="ECO:0000256" key="1">
    <source>
        <dbReference type="ARBA" id="ARBA00004479"/>
    </source>
</evidence>
<sequence>MLFGCRMVEQQPLLLPMLPMLLLLLPVACLAQSGDGDTDLESRISCTSHITTVESSLTCKLTGSRSEDDEDQAEGVESMTVCFTKVLENKLKCLTSPGDSITSAELNALAPLKLTILLKGGATINKTVKLNKIIKPRSPEVWNVTVKHESNQAVFHIRTPYLKDYLKVENQLFQLVIWTADKNMIQNVSASDTMAIDMEHLQINLKYHVKVRAIPLVFLRGSWSEWSNALTFSIPDGRTQSHEREKVTTKLIACFLSLVVLTSTLGYVWKKKVFSYMWPSIPHPKPTMVHGCKPNQVALLLTIKPEEVSTLKIYPVVERVEQERVLAIHCAANDLTLASYPASTQNSDCSTGTEELELSISRNSSCFDGDDSLQSTNSPLVETAAPNPGHSISPALGAHQKEEDYVTMSSFYQVK</sequence>
<dbReference type="AlphaFoldDB" id="A0A3Q2YAL0"/>
<organism evidence="10 11">
    <name type="scientific">Hippocampus comes</name>
    <name type="common">Tiger tail seahorse</name>
    <dbReference type="NCBI Taxonomy" id="109280"/>
    <lineage>
        <taxon>Eukaryota</taxon>
        <taxon>Metazoa</taxon>
        <taxon>Chordata</taxon>
        <taxon>Craniata</taxon>
        <taxon>Vertebrata</taxon>
        <taxon>Euteleostomi</taxon>
        <taxon>Actinopterygii</taxon>
        <taxon>Neopterygii</taxon>
        <taxon>Teleostei</taxon>
        <taxon>Neoteleostei</taxon>
        <taxon>Acanthomorphata</taxon>
        <taxon>Syngnathiaria</taxon>
        <taxon>Syngnathiformes</taxon>
        <taxon>Syngnathoidei</taxon>
        <taxon>Syngnathidae</taxon>
        <taxon>Hippocampus</taxon>
    </lineage>
</organism>
<reference evidence="10" key="2">
    <citation type="submission" date="2025-09" db="UniProtKB">
        <authorList>
            <consortium name="Ensembl"/>
        </authorList>
    </citation>
    <scope>IDENTIFICATION</scope>
</reference>
<evidence type="ECO:0000313" key="11">
    <source>
        <dbReference type="Proteomes" id="UP000264820"/>
    </source>
</evidence>
<dbReference type="RefSeq" id="XP_019737988.1">
    <property type="nucleotide sequence ID" value="XM_019882429.1"/>
</dbReference>
<dbReference type="InterPro" id="IPR003961">
    <property type="entry name" value="FN3_dom"/>
</dbReference>
<keyword evidence="5" id="KW-0472">Membrane</keyword>
<keyword evidence="4" id="KW-1133">Transmembrane helix</keyword>
<keyword evidence="2" id="KW-0812">Transmembrane</keyword>
<dbReference type="Gene3D" id="2.60.40.10">
    <property type="entry name" value="Immunoglobulins"/>
    <property type="match status" value="1"/>
</dbReference>
<dbReference type="GeneID" id="109523342"/>
<feature type="domain" description="Fibronectin type-III" evidence="9">
    <location>
        <begin position="135"/>
        <end position="237"/>
    </location>
</feature>
<evidence type="ECO:0000256" key="4">
    <source>
        <dbReference type="ARBA" id="ARBA00022989"/>
    </source>
</evidence>
<dbReference type="Proteomes" id="UP000264820">
    <property type="component" value="Unplaced"/>
</dbReference>